<dbReference type="Proteomes" id="UP000291933">
    <property type="component" value="Unassembled WGS sequence"/>
</dbReference>
<dbReference type="EMBL" id="SDMR01000002">
    <property type="protein sequence ID" value="TBT96051.1"/>
    <property type="molecule type" value="Genomic_DNA"/>
</dbReference>
<accession>A0A4V2JTH1</accession>
<dbReference type="OrthoDB" id="3215033at2"/>
<dbReference type="RefSeq" id="WP_131171166.1">
    <property type="nucleotide sequence ID" value="NZ_FXTL01000002.1"/>
</dbReference>
<evidence type="ECO:0000313" key="2">
    <source>
        <dbReference type="Proteomes" id="UP000291933"/>
    </source>
</evidence>
<comment type="caution">
    <text evidence="1">The sequence shown here is derived from an EMBL/GenBank/DDBJ whole genome shotgun (WGS) entry which is preliminary data.</text>
</comment>
<dbReference type="AlphaFoldDB" id="A0A4V2JTH1"/>
<evidence type="ECO:0000313" key="1">
    <source>
        <dbReference type="EMBL" id="TBT96051.1"/>
    </source>
</evidence>
<protein>
    <submittedName>
        <fullName evidence="1">DUF3046 domain-containing protein</fullName>
    </submittedName>
</protein>
<dbReference type="Pfam" id="PF11248">
    <property type="entry name" value="DUF3046"/>
    <property type="match status" value="1"/>
</dbReference>
<dbReference type="InterPro" id="IPR021408">
    <property type="entry name" value="DUF3046"/>
</dbReference>
<name>A0A4V2JTH1_PROTD</name>
<keyword evidence="2" id="KW-1185">Reference proteome</keyword>
<gene>
    <name evidence="1" type="ORF">ET996_03575</name>
</gene>
<sequence>MRETELWRRLDSHVGAGYAKSWAGQVALTALDSRTVLEALADGVPTRAVWDAVWVALELPDSER</sequence>
<organism evidence="1 2">
    <name type="scientific">Propioniciclava tarda</name>
    <dbReference type="NCBI Taxonomy" id="433330"/>
    <lineage>
        <taxon>Bacteria</taxon>
        <taxon>Bacillati</taxon>
        <taxon>Actinomycetota</taxon>
        <taxon>Actinomycetes</taxon>
        <taxon>Propionibacteriales</taxon>
        <taxon>Propionibacteriaceae</taxon>
        <taxon>Propioniciclava</taxon>
    </lineage>
</organism>
<proteinExistence type="predicted"/>
<reference evidence="1 2" key="1">
    <citation type="submission" date="2019-01" db="EMBL/GenBank/DDBJ databases">
        <title>Lactibacter flavus gen. nov., sp. nov., a novel bacterium of the family Propionibacteriaceae isolated from raw milk and dairy products.</title>
        <authorList>
            <person name="Huptas C."/>
            <person name="Wenning M."/>
            <person name="Breitenwieser F."/>
            <person name="Doll E."/>
            <person name="Von Neubeck M."/>
            <person name="Busse H.-J."/>
            <person name="Scherer S."/>
        </authorList>
    </citation>
    <scope>NUCLEOTIDE SEQUENCE [LARGE SCALE GENOMIC DNA]</scope>
    <source>
        <strain evidence="1 2">DSM 22130</strain>
    </source>
</reference>